<dbReference type="Proteomes" id="UP000003494">
    <property type="component" value="Unassembled WGS sequence"/>
</dbReference>
<comment type="caution">
    <text evidence="1">The sequence shown here is derived from an EMBL/GenBank/DDBJ whole genome shotgun (WGS) entry which is preliminary data.</text>
</comment>
<evidence type="ECO:0000313" key="1">
    <source>
        <dbReference type="EMBL" id="EEP27331.1"/>
    </source>
</evidence>
<dbReference type="HOGENOM" id="CLU_1852180_0_0_9"/>
<gene>
    <name evidence="1" type="ORF">GCWU000342_02025</name>
</gene>
<dbReference type="STRING" id="626523.GCWU000342_02025"/>
<keyword evidence="2" id="KW-1185">Reference proteome</keyword>
<reference evidence="1" key="1">
    <citation type="submission" date="2009-04" db="EMBL/GenBank/DDBJ databases">
        <authorList>
            <person name="Weinstock G."/>
            <person name="Sodergren E."/>
            <person name="Clifton S."/>
            <person name="Fulton L."/>
            <person name="Fulton B."/>
            <person name="Courtney L."/>
            <person name="Fronick C."/>
            <person name="Harrison M."/>
            <person name="Strong C."/>
            <person name="Farmer C."/>
            <person name="Delahaunty K."/>
            <person name="Markovic C."/>
            <person name="Hall O."/>
            <person name="Minx P."/>
            <person name="Tomlinson C."/>
            <person name="Mitreva M."/>
            <person name="Nelson J."/>
            <person name="Hou S."/>
            <person name="Wollam A."/>
            <person name="Pepin K.H."/>
            <person name="Johnson M."/>
            <person name="Bhonagiri V."/>
            <person name="Nash W.E."/>
            <person name="Warren W."/>
            <person name="Chinwalla A."/>
            <person name="Mardis E.R."/>
            <person name="Wilson R.K."/>
        </authorList>
    </citation>
    <scope>NUCLEOTIDE SEQUENCE [LARGE SCALE GENOMIC DNA]</scope>
    <source>
        <strain evidence="1">DSM 14600</strain>
    </source>
</reference>
<accession>C4GE79</accession>
<dbReference type="EMBL" id="ACIP02000007">
    <property type="protein sequence ID" value="EEP27331.1"/>
    <property type="molecule type" value="Genomic_DNA"/>
</dbReference>
<protein>
    <submittedName>
        <fullName evidence="1">Uncharacterized protein</fullName>
    </submittedName>
</protein>
<dbReference type="RefSeq" id="WP_006907001.1">
    <property type="nucleotide sequence ID" value="NZ_GG665867.1"/>
</dbReference>
<organism evidence="1 2">
    <name type="scientific">Shuttleworthella satelles DSM 14600</name>
    <dbReference type="NCBI Taxonomy" id="626523"/>
    <lineage>
        <taxon>Bacteria</taxon>
        <taxon>Bacillati</taxon>
        <taxon>Bacillota</taxon>
        <taxon>Clostridia</taxon>
        <taxon>Lachnospirales</taxon>
        <taxon>Lachnospiraceae</taxon>
        <taxon>Shuttleworthella</taxon>
    </lineage>
</organism>
<sequence length="128" mass="15345">MDKLIGFLKNKITERSSLEEIVNVFERMCSIPLEEDMILFETGTFTSFADEPMFQISLVRQFPNEDEEFYQVHVDIFYETDDENKKMSESIWDEDLSENIFDYIRNSKAFAYAKSKEYRKVKIWCDET</sequence>
<proteinExistence type="predicted"/>
<dbReference type="eggNOG" id="ENOG502ZY4B">
    <property type="taxonomic scope" value="Bacteria"/>
</dbReference>
<evidence type="ECO:0000313" key="2">
    <source>
        <dbReference type="Proteomes" id="UP000003494"/>
    </source>
</evidence>
<dbReference type="AlphaFoldDB" id="C4GE79"/>
<name>C4GE79_9FIRM</name>